<dbReference type="SMART" id="SM00304">
    <property type="entry name" value="HAMP"/>
    <property type="match status" value="1"/>
</dbReference>
<dbReference type="GO" id="GO:0052621">
    <property type="term" value="F:diguanylate cyclase activity"/>
    <property type="evidence" value="ECO:0007669"/>
    <property type="project" value="UniProtKB-EC"/>
</dbReference>
<dbReference type="GO" id="GO:0005886">
    <property type="term" value="C:plasma membrane"/>
    <property type="evidence" value="ECO:0007669"/>
    <property type="project" value="TreeGrafter"/>
</dbReference>
<dbReference type="Gene3D" id="3.30.70.270">
    <property type="match status" value="1"/>
</dbReference>
<keyword evidence="7" id="KW-1185">Reference proteome</keyword>
<dbReference type="AlphaFoldDB" id="Q1JWB7"/>
<accession>Q1JWB7</accession>
<reference evidence="6" key="2">
    <citation type="submission" date="2006-05" db="EMBL/GenBank/DDBJ databases">
        <title>Sequencing of the draft genome and assembly of Desulfuromonas acetoxidans DSM 684.</title>
        <authorList>
            <consortium name="US DOE Joint Genome Institute (JGI-PGF)"/>
            <person name="Copeland A."/>
            <person name="Lucas S."/>
            <person name="Lapidus A."/>
            <person name="Barry K."/>
            <person name="Detter J.C."/>
            <person name="Glavina del Rio T."/>
            <person name="Hammon N."/>
            <person name="Israni S."/>
            <person name="Dalin E."/>
            <person name="Tice H."/>
            <person name="Bruce D."/>
            <person name="Pitluck S."/>
            <person name="Richardson P."/>
        </authorList>
    </citation>
    <scope>NUCLEOTIDE SEQUENCE [LARGE SCALE GENOMIC DNA]</scope>
    <source>
        <strain evidence="6">DSM 684</strain>
    </source>
</reference>
<gene>
    <name evidence="6" type="ORF">Dace_0365</name>
</gene>
<dbReference type="InterPro" id="IPR003660">
    <property type="entry name" value="HAMP_dom"/>
</dbReference>
<dbReference type="Proteomes" id="UP000005695">
    <property type="component" value="Unassembled WGS sequence"/>
</dbReference>
<dbReference type="PANTHER" id="PTHR45138:SF9">
    <property type="entry name" value="DIGUANYLATE CYCLASE DGCM-RELATED"/>
    <property type="match status" value="1"/>
</dbReference>
<feature type="domain" description="GGDEF" evidence="5">
    <location>
        <begin position="379"/>
        <end position="513"/>
    </location>
</feature>
<evidence type="ECO:0000259" key="4">
    <source>
        <dbReference type="PROSITE" id="PS50885"/>
    </source>
</evidence>
<dbReference type="EMBL" id="AAEW02000022">
    <property type="protein sequence ID" value="EAT14566.1"/>
    <property type="molecule type" value="Genomic_DNA"/>
</dbReference>
<comment type="catalytic activity">
    <reaction evidence="2">
        <text>2 GTP = 3',3'-c-di-GMP + 2 diphosphate</text>
        <dbReference type="Rhea" id="RHEA:24898"/>
        <dbReference type="ChEBI" id="CHEBI:33019"/>
        <dbReference type="ChEBI" id="CHEBI:37565"/>
        <dbReference type="ChEBI" id="CHEBI:58805"/>
        <dbReference type="EC" id="2.7.7.65"/>
    </reaction>
</comment>
<proteinExistence type="predicted"/>
<dbReference type="InterPro" id="IPR050469">
    <property type="entry name" value="Diguanylate_Cyclase"/>
</dbReference>
<dbReference type="CDD" id="cd01949">
    <property type="entry name" value="GGDEF"/>
    <property type="match status" value="1"/>
</dbReference>
<dbReference type="InterPro" id="IPR000160">
    <property type="entry name" value="GGDEF_dom"/>
</dbReference>
<dbReference type="GO" id="GO:1902201">
    <property type="term" value="P:negative regulation of bacterial-type flagellum-dependent cell motility"/>
    <property type="evidence" value="ECO:0007669"/>
    <property type="project" value="TreeGrafter"/>
</dbReference>
<dbReference type="Gene3D" id="6.10.340.10">
    <property type="match status" value="1"/>
</dbReference>
<dbReference type="OrthoDB" id="5405684at2"/>
<evidence type="ECO:0000313" key="7">
    <source>
        <dbReference type="Proteomes" id="UP000005695"/>
    </source>
</evidence>
<feature type="transmembrane region" description="Helical" evidence="3">
    <location>
        <begin position="265"/>
        <end position="288"/>
    </location>
</feature>
<dbReference type="PANTHER" id="PTHR45138">
    <property type="entry name" value="REGULATORY COMPONENTS OF SENSORY TRANSDUCTION SYSTEM"/>
    <property type="match status" value="1"/>
</dbReference>
<dbReference type="FunFam" id="3.30.70.270:FF:000001">
    <property type="entry name" value="Diguanylate cyclase domain protein"/>
    <property type="match status" value="1"/>
</dbReference>
<feature type="domain" description="HAMP" evidence="4">
    <location>
        <begin position="290"/>
        <end position="343"/>
    </location>
</feature>
<dbReference type="Pfam" id="PF00672">
    <property type="entry name" value="HAMP"/>
    <property type="match status" value="1"/>
</dbReference>
<dbReference type="SMART" id="SM00267">
    <property type="entry name" value="GGDEF"/>
    <property type="match status" value="1"/>
</dbReference>
<dbReference type="InterPro" id="IPR007892">
    <property type="entry name" value="CHASE4"/>
</dbReference>
<dbReference type="PROSITE" id="PS50885">
    <property type="entry name" value="HAMP"/>
    <property type="match status" value="1"/>
</dbReference>
<organism evidence="6 7">
    <name type="scientific">Desulfuromonas acetoxidans (strain DSM 684 / 11070)</name>
    <dbReference type="NCBI Taxonomy" id="281689"/>
    <lineage>
        <taxon>Bacteria</taxon>
        <taxon>Pseudomonadati</taxon>
        <taxon>Thermodesulfobacteriota</taxon>
        <taxon>Desulfuromonadia</taxon>
        <taxon>Desulfuromonadales</taxon>
        <taxon>Desulfuromonadaceae</taxon>
        <taxon>Desulfuromonas</taxon>
    </lineage>
</organism>
<feature type="transmembrane region" description="Helical" evidence="3">
    <location>
        <begin position="6"/>
        <end position="26"/>
    </location>
</feature>
<dbReference type="PROSITE" id="PS50887">
    <property type="entry name" value="GGDEF"/>
    <property type="match status" value="1"/>
</dbReference>
<dbReference type="GO" id="GO:0007165">
    <property type="term" value="P:signal transduction"/>
    <property type="evidence" value="ECO:0007669"/>
    <property type="project" value="InterPro"/>
</dbReference>
<reference evidence="6" key="1">
    <citation type="submission" date="2006-05" db="EMBL/GenBank/DDBJ databases">
        <title>Annotation of the draft genome assembly of Desulfuromonas acetoxidans DSM 684.</title>
        <authorList>
            <consortium name="US DOE Joint Genome Institute (JGI-ORNL)"/>
            <person name="Larimer F."/>
            <person name="Land M."/>
            <person name="Hauser L."/>
        </authorList>
    </citation>
    <scope>NUCLEOTIDE SEQUENCE [LARGE SCALE GENOMIC DNA]</scope>
    <source>
        <strain evidence="6">DSM 684</strain>
    </source>
</reference>
<evidence type="ECO:0000256" key="2">
    <source>
        <dbReference type="ARBA" id="ARBA00034247"/>
    </source>
</evidence>
<evidence type="ECO:0000256" key="1">
    <source>
        <dbReference type="ARBA" id="ARBA00012528"/>
    </source>
</evidence>
<dbReference type="EC" id="2.7.7.65" evidence="1"/>
<dbReference type="Pfam" id="PF00990">
    <property type="entry name" value="GGDEF"/>
    <property type="match status" value="1"/>
</dbReference>
<sequence>MSLRLRTLLTLILILGVSLVSMMFVMHRYIFSAFNSLEHLHFNRLGEHFVQTIGSQEEYFTSFVRDWGVWNDSYQFIQDQNQGYIDDNFNDETLTGIGTLCILYFDLDFNLVYAFSFAEDRKIALSVAESVKHSRKHIQALNLEVKSSFYLCVKQLNGPLLTAMYPIYPTDRSCPANGYILMGRAINSQYCYDVSSHSGFDFELVKVCDKTATAQKNEKKTSLTYSFISEDFAELTLMVRNVDHQQAFALKTKVFREMNNHLRQVFKVTVTVMVMLGVIGILLVELLLNHLVLSPISAQINHFNRIGESGDLSERFEDHSSRELHQLSQTANHMLDRIESLNKELQLASMTDSLTRVGNRRQFDEHLQHEWLIARRNGTVVSLLMIDIDHFKLYNDTYGHQDGDQCLQSVAEVISNQVKREADLVARYGGEEFAVILPDVPLIGAQKVAERIRQAINDLGIPNVDALKTPWITVSIGYESMSPQSGQDCEELIRFADQALYRAKKAGRNCIIS</sequence>
<evidence type="ECO:0000256" key="3">
    <source>
        <dbReference type="SAM" id="Phobius"/>
    </source>
</evidence>
<dbReference type="NCBIfam" id="TIGR00254">
    <property type="entry name" value="GGDEF"/>
    <property type="match status" value="1"/>
</dbReference>
<keyword evidence="3" id="KW-1133">Transmembrane helix</keyword>
<dbReference type="GO" id="GO:0043709">
    <property type="term" value="P:cell adhesion involved in single-species biofilm formation"/>
    <property type="evidence" value="ECO:0007669"/>
    <property type="project" value="TreeGrafter"/>
</dbReference>
<name>Q1JWB7_DESA6</name>
<keyword evidence="3" id="KW-0812">Transmembrane</keyword>
<dbReference type="InterPro" id="IPR029787">
    <property type="entry name" value="Nucleotide_cyclase"/>
</dbReference>
<dbReference type="SUPFAM" id="SSF55073">
    <property type="entry name" value="Nucleotide cyclase"/>
    <property type="match status" value="1"/>
</dbReference>
<comment type="caution">
    <text evidence="6">The sequence shown here is derived from an EMBL/GenBank/DDBJ whole genome shotgun (WGS) entry which is preliminary data.</text>
</comment>
<dbReference type="Pfam" id="PF05228">
    <property type="entry name" value="CHASE4"/>
    <property type="match status" value="1"/>
</dbReference>
<keyword evidence="3" id="KW-0472">Membrane</keyword>
<dbReference type="InterPro" id="IPR043128">
    <property type="entry name" value="Rev_trsase/Diguanyl_cyclase"/>
</dbReference>
<evidence type="ECO:0000259" key="5">
    <source>
        <dbReference type="PROSITE" id="PS50887"/>
    </source>
</evidence>
<protein>
    <recommendedName>
        <fullName evidence="1">diguanylate cyclase</fullName>
        <ecNumber evidence="1">2.7.7.65</ecNumber>
    </recommendedName>
</protein>
<dbReference type="CDD" id="cd06225">
    <property type="entry name" value="HAMP"/>
    <property type="match status" value="1"/>
</dbReference>
<evidence type="ECO:0000313" key="6">
    <source>
        <dbReference type="EMBL" id="EAT14566.1"/>
    </source>
</evidence>